<dbReference type="OrthoDB" id="8939548at2759"/>
<feature type="domain" description="VWFC" evidence="2">
    <location>
        <begin position="19"/>
        <end position="55"/>
    </location>
</feature>
<dbReference type="InParanoid" id="A0A6L2P852"/>
<sequence>MESRSGLAFLVFLAEAGGCTFEGLPRKNGETWRPDACTSCYCEQGRVECSQLGSCTPGRGNF</sequence>
<evidence type="ECO:0000256" key="1">
    <source>
        <dbReference type="SAM" id="SignalP"/>
    </source>
</evidence>
<dbReference type="Gene3D" id="2.10.70.10">
    <property type="entry name" value="Complement Module, domain 1"/>
    <property type="match status" value="1"/>
</dbReference>
<accession>A0A6L2P852</accession>
<evidence type="ECO:0000313" key="3">
    <source>
        <dbReference type="EMBL" id="GFG28339.1"/>
    </source>
</evidence>
<reference evidence="4" key="1">
    <citation type="submission" date="2020-01" db="EMBL/GenBank/DDBJ databases">
        <title>Draft genome sequence of the Termite Coptotermes fromosanus.</title>
        <authorList>
            <person name="Itakura S."/>
            <person name="Yosikawa Y."/>
            <person name="Umezawa K."/>
        </authorList>
    </citation>
    <scope>NUCLEOTIDE SEQUENCE [LARGE SCALE GENOMIC DNA]</scope>
</reference>
<dbReference type="Pfam" id="PF00093">
    <property type="entry name" value="VWC"/>
    <property type="match status" value="1"/>
</dbReference>
<gene>
    <name evidence="3" type="ORF">Cfor_07758</name>
</gene>
<protein>
    <recommendedName>
        <fullName evidence="2">VWFC domain-containing protein</fullName>
    </recommendedName>
</protein>
<proteinExistence type="predicted"/>
<keyword evidence="4" id="KW-1185">Reference proteome</keyword>
<evidence type="ECO:0000259" key="2">
    <source>
        <dbReference type="Pfam" id="PF00093"/>
    </source>
</evidence>
<dbReference type="EMBL" id="BLKM01000055">
    <property type="protein sequence ID" value="GFG28339.1"/>
    <property type="molecule type" value="Genomic_DNA"/>
</dbReference>
<feature type="signal peptide" evidence="1">
    <location>
        <begin position="1"/>
        <end position="21"/>
    </location>
</feature>
<comment type="caution">
    <text evidence="3">The sequence shown here is derived from an EMBL/GenBank/DDBJ whole genome shotgun (WGS) entry which is preliminary data.</text>
</comment>
<evidence type="ECO:0000313" key="4">
    <source>
        <dbReference type="Proteomes" id="UP000502823"/>
    </source>
</evidence>
<keyword evidence="1" id="KW-0732">Signal</keyword>
<dbReference type="AlphaFoldDB" id="A0A6L2P852"/>
<dbReference type="SUPFAM" id="SSF57603">
    <property type="entry name" value="FnI-like domain"/>
    <property type="match status" value="1"/>
</dbReference>
<organism evidence="3 4">
    <name type="scientific">Coptotermes formosanus</name>
    <name type="common">Formosan subterranean termite</name>
    <dbReference type="NCBI Taxonomy" id="36987"/>
    <lineage>
        <taxon>Eukaryota</taxon>
        <taxon>Metazoa</taxon>
        <taxon>Ecdysozoa</taxon>
        <taxon>Arthropoda</taxon>
        <taxon>Hexapoda</taxon>
        <taxon>Insecta</taxon>
        <taxon>Pterygota</taxon>
        <taxon>Neoptera</taxon>
        <taxon>Polyneoptera</taxon>
        <taxon>Dictyoptera</taxon>
        <taxon>Blattodea</taxon>
        <taxon>Blattoidea</taxon>
        <taxon>Termitoidae</taxon>
        <taxon>Rhinotermitidae</taxon>
        <taxon>Coptotermes</taxon>
    </lineage>
</organism>
<dbReference type="InterPro" id="IPR001007">
    <property type="entry name" value="VWF_dom"/>
</dbReference>
<dbReference type="Proteomes" id="UP000502823">
    <property type="component" value="Unassembled WGS sequence"/>
</dbReference>
<name>A0A6L2P852_COPFO</name>
<feature type="chain" id="PRO_5026690219" description="VWFC domain-containing protein" evidence="1">
    <location>
        <begin position="22"/>
        <end position="62"/>
    </location>
</feature>